<dbReference type="AlphaFoldDB" id="A0A4D9D5L5"/>
<organism evidence="2 3">
    <name type="scientific">Nannochloropsis salina CCMP1776</name>
    <dbReference type="NCBI Taxonomy" id="1027361"/>
    <lineage>
        <taxon>Eukaryota</taxon>
        <taxon>Sar</taxon>
        <taxon>Stramenopiles</taxon>
        <taxon>Ochrophyta</taxon>
        <taxon>Eustigmatophyceae</taxon>
        <taxon>Eustigmatales</taxon>
        <taxon>Monodopsidaceae</taxon>
        <taxon>Microchloropsis</taxon>
        <taxon>Microchloropsis salina</taxon>
    </lineage>
</organism>
<dbReference type="EMBL" id="SDOX01000016">
    <property type="protein sequence ID" value="TFJ85273.1"/>
    <property type="molecule type" value="Genomic_DNA"/>
</dbReference>
<dbReference type="OrthoDB" id="10662036at2759"/>
<evidence type="ECO:0000256" key="1">
    <source>
        <dbReference type="SAM" id="MobiDB-lite"/>
    </source>
</evidence>
<keyword evidence="3" id="KW-1185">Reference proteome</keyword>
<reference evidence="2 3" key="1">
    <citation type="submission" date="2019-01" db="EMBL/GenBank/DDBJ databases">
        <title>Nuclear Genome Assembly of the Microalgal Biofuel strain Nannochloropsis salina CCMP1776.</title>
        <authorList>
            <person name="Hovde B."/>
        </authorList>
    </citation>
    <scope>NUCLEOTIDE SEQUENCE [LARGE SCALE GENOMIC DNA]</scope>
    <source>
        <strain evidence="2 3">CCMP1776</strain>
    </source>
</reference>
<accession>A0A4D9D5L5</accession>
<protein>
    <submittedName>
        <fullName evidence="2">Uncharacterized protein</fullName>
    </submittedName>
</protein>
<evidence type="ECO:0000313" key="2">
    <source>
        <dbReference type="EMBL" id="TFJ85273.1"/>
    </source>
</evidence>
<proteinExistence type="predicted"/>
<comment type="caution">
    <text evidence="2">The sequence shown here is derived from an EMBL/GenBank/DDBJ whole genome shotgun (WGS) entry which is preliminary data.</text>
</comment>
<feature type="region of interest" description="Disordered" evidence="1">
    <location>
        <begin position="1150"/>
        <end position="1193"/>
    </location>
</feature>
<evidence type="ECO:0000313" key="3">
    <source>
        <dbReference type="Proteomes" id="UP000355283"/>
    </source>
</evidence>
<sequence>MQTSNKMGAFMTSAAGWFYYRQRADCHHTSVLEERALQRWVDWLHRRRLGQSRELRVRASMTKFRQRRAIRRIYTVTCEWQRQRLAILRGTGVEGATPTVSRRLLPRLFLSTPANLIPLASRNEACILETGVSVRAGIPLPLQKGFRRWRRWSARHAYYRALNEYAAHHVLFPALIQRGFHALEFNNKKARRRAFLARTRALDRFVDEKRQRRRLRLWRSWTEQRRDQSVATGKGDLWWDLRRKEKGLEYWEASWCQHRRDERGRLRAMDTWWAGRKVRRATYTWVDRFLGHCRRERGRIRRAAAWWAGERAWGQWRRRIRRRKEKREQERSLQEGASQVHKRRVLRKAFIIRWWNGWVHGVRHQSKAQEALGQRKHARVGGAKGVKGWKMFWARKLIRRALASSVTREGWKVEGKKMSEVFETGHACVDSNGSRRMSETLQFCLLKCGTGGVEWERERERVGAQARGSGYHDIRTLRSAWFSWKRRTGARKHARTISEHVFRALDPLCRRSPSGGGEDTFLQKGPEGAPFPSFPPSMEDGGAEHSFQGGGQKSPWTVPPLLDPSSLVLSPEPFLPLMPALPRLEAAYHRLTRMRMERAWAQWCAYCIRRTRCRAGRALSSCHWNQRRWALLRRAWELARATREGAWRTFQGTVLPFRLRRAWQAWIQRHRTKIQARAQMSFLVTRHVERKALGRGVRELRGAVGRKRRNRQGLVQAVELWDGGEGLTGKRRRQWRRRKLAKAFRRWGVIYWRQKAVRQVMQIRNSVTLSRVLYGWAHALREKFGMEWAEGVTRRLLRRWCRWKEARKERRRRWEEHFLMCVVLGGKQRGLRKWFQWWQEVKVVKNCVADRETRVKRSLSALRCFQAMRTWRETVLEKKRRRAEVASRETVYYWQRVMREAFFKWAIRSREQGRQWRWGQVAARWHARRALQTSVRCRWRRWVDKEGESSIRRRRLSRMEARAARWRVGRVVVRWQRWSYWQEFGRAQVAMARRYERKGRWEGHVGKGQGQRVSGRVFFHSLKRAICLQRRQRQALTTGEQGNRVLRLSHGWKQWTQLTLRRRWGHLEDYMEAIWRRGRVKTFLWRWIEGQHRRREGKLVSALTDEVRAYRFGCASEGEEATRNGTARDAQHKEEKGGVLRQLGEELELFSHHPPSPHQQALPQPRRPQPRPRLDDRGRGAERDGDDVVRHRSERVIRRKRRKYIAL</sequence>
<feature type="compositionally biased region" description="Basic and acidic residues" evidence="1">
    <location>
        <begin position="1172"/>
        <end position="1193"/>
    </location>
</feature>
<gene>
    <name evidence="2" type="ORF">NSK_003696</name>
</gene>
<dbReference type="Proteomes" id="UP000355283">
    <property type="component" value="Unassembled WGS sequence"/>
</dbReference>
<feature type="region of interest" description="Disordered" evidence="1">
    <location>
        <begin position="510"/>
        <end position="552"/>
    </location>
</feature>
<name>A0A4D9D5L5_9STRA</name>